<dbReference type="EMBL" id="UOEW01000154">
    <property type="protein sequence ID" value="VAW36923.1"/>
    <property type="molecule type" value="Genomic_DNA"/>
</dbReference>
<dbReference type="GO" id="GO:0006313">
    <property type="term" value="P:DNA transposition"/>
    <property type="evidence" value="ECO:0007669"/>
    <property type="project" value="InterPro"/>
</dbReference>
<evidence type="ECO:0000313" key="1">
    <source>
        <dbReference type="EMBL" id="VAW36923.1"/>
    </source>
</evidence>
<dbReference type="SUPFAM" id="SSF46689">
    <property type="entry name" value="Homeodomain-like"/>
    <property type="match status" value="1"/>
</dbReference>
<dbReference type="Pfam" id="PF01527">
    <property type="entry name" value="HTH_Tnp_1"/>
    <property type="match status" value="1"/>
</dbReference>
<organism evidence="1">
    <name type="scientific">hydrothermal vent metagenome</name>
    <dbReference type="NCBI Taxonomy" id="652676"/>
    <lineage>
        <taxon>unclassified sequences</taxon>
        <taxon>metagenomes</taxon>
        <taxon>ecological metagenomes</taxon>
    </lineage>
</organism>
<name>A0A3B0V9C6_9ZZZZ</name>
<dbReference type="GO" id="GO:0004803">
    <property type="term" value="F:transposase activity"/>
    <property type="evidence" value="ECO:0007669"/>
    <property type="project" value="InterPro"/>
</dbReference>
<dbReference type="GO" id="GO:0003677">
    <property type="term" value="F:DNA binding"/>
    <property type="evidence" value="ECO:0007669"/>
    <property type="project" value="InterPro"/>
</dbReference>
<dbReference type="InterPro" id="IPR009057">
    <property type="entry name" value="Homeodomain-like_sf"/>
</dbReference>
<gene>
    <name evidence="1" type="ORF">MNBD_GAMMA01-2164</name>
</gene>
<proteinExistence type="predicted"/>
<evidence type="ECO:0008006" key="2">
    <source>
        <dbReference type="Google" id="ProtNLM"/>
    </source>
</evidence>
<reference evidence="1" key="1">
    <citation type="submission" date="2018-06" db="EMBL/GenBank/DDBJ databases">
        <authorList>
            <person name="Zhirakovskaya E."/>
        </authorList>
    </citation>
    <scope>NUCLEOTIDE SEQUENCE</scope>
</reference>
<accession>A0A3B0V9C6</accession>
<dbReference type="InterPro" id="IPR002514">
    <property type="entry name" value="Transposase_8"/>
</dbReference>
<dbReference type="AlphaFoldDB" id="A0A3B0V9C6"/>
<protein>
    <recommendedName>
        <fullName evidence="2">Transposase</fullName>
    </recommendedName>
</protein>
<sequence>MATYSQKFKVQSVNKALNRGANQTIKDVSLKLGVGFSTLQKWMRLAKDNQLEKPSKTMTCLYHRRLIPSNLERGSSSILISTGVFSSK</sequence>